<accession>A0A9X0UG14</accession>
<sequence>MYPSTFALDPESVPENGDSARFWTADRRATAVVTALRNNMGQPLADLLREAKRDVIEASRGTITYERTKDNWFVLSGYVAGRIFYRRTFLSRAGQVIATLWIEFPRDMRPCFEEAVTTMSLSFRESR</sequence>
<keyword evidence="2" id="KW-1185">Reference proteome</keyword>
<dbReference type="RefSeq" id="WP_186774075.1">
    <property type="nucleotide sequence ID" value="NZ_JACOMF010000197.1"/>
</dbReference>
<comment type="caution">
    <text evidence="1">The sequence shown here is derived from an EMBL/GenBank/DDBJ whole genome shotgun (WGS) entry which is preliminary data.</text>
</comment>
<evidence type="ECO:0000313" key="1">
    <source>
        <dbReference type="EMBL" id="MBC4019377.1"/>
    </source>
</evidence>
<protein>
    <submittedName>
        <fullName evidence="1">Uncharacterized protein</fullName>
    </submittedName>
</protein>
<feature type="non-terminal residue" evidence="1">
    <location>
        <position position="127"/>
    </location>
</feature>
<dbReference type="Proteomes" id="UP000600101">
    <property type="component" value="Unassembled WGS sequence"/>
</dbReference>
<proteinExistence type="predicted"/>
<dbReference type="EMBL" id="JACOMF010000197">
    <property type="protein sequence ID" value="MBC4019377.1"/>
    <property type="molecule type" value="Genomic_DNA"/>
</dbReference>
<organism evidence="1 2">
    <name type="scientific">Siccirubricoccus deserti</name>
    <dbReference type="NCBI Taxonomy" id="2013562"/>
    <lineage>
        <taxon>Bacteria</taxon>
        <taxon>Pseudomonadati</taxon>
        <taxon>Pseudomonadota</taxon>
        <taxon>Alphaproteobacteria</taxon>
        <taxon>Acetobacterales</taxon>
        <taxon>Roseomonadaceae</taxon>
        <taxon>Siccirubricoccus</taxon>
    </lineage>
</organism>
<reference evidence="1" key="1">
    <citation type="submission" date="2020-08" db="EMBL/GenBank/DDBJ databases">
        <authorList>
            <person name="Hu Y."/>
            <person name="Nguyen S.V."/>
            <person name="Li F."/>
            <person name="Fanning S."/>
        </authorList>
    </citation>
    <scope>NUCLEOTIDE SEQUENCE</scope>
    <source>
        <strain evidence="1">SYSU D8009</strain>
    </source>
</reference>
<dbReference type="AlphaFoldDB" id="A0A9X0UG14"/>
<name>A0A9X0UG14_9PROT</name>
<evidence type="ECO:0000313" key="2">
    <source>
        <dbReference type="Proteomes" id="UP000600101"/>
    </source>
</evidence>
<gene>
    <name evidence="1" type="ORF">H7965_29730</name>
</gene>